<evidence type="ECO:0000313" key="2">
    <source>
        <dbReference type="Proteomes" id="UP000240505"/>
    </source>
</evidence>
<gene>
    <name evidence="1" type="ORF">C9I28_08805</name>
</gene>
<protein>
    <submittedName>
        <fullName evidence="1">Uncharacterized protein</fullName>
    </submittedName>
</protein>
<sequence length="203" mass="23615">MTAAFEKFMRQNQMTGSEKADGYSRDVFIGLEPEEREKVFDMLVDELPWSAEWLVLVNAEKAVQVMRELEMQWRGSPDQNVDWLQKQLVLRTGDLVFQQHMIEDYFNYSEWLRPGVVDSVGGTPTNALKLDFLSQVILVEVNEDAVVAAIRHLLYSIKFPRATDDEKRRYELLVRQLRCEDLDAKRLALLELQPYIDVAKTSD</sequence>
<organism evidence="1 2">
    <name type="scientific">Pseudoduganella armeniaca</name>
    <dbReference type="NCBI Taxonomy" id="2072590"/>
    <lineage>
        <taxon>Bacteria</taxon>
        <taxon>Pseudomonadati</taxon>
        <taxon>Pseudomonadota</taxon>
        <taxon>Betaproteobacteria</taxon>
        <taxon>Burkholderiales</taxon>
        <taxon>Oxalobacteraceae</taxon>
        <taxon>Telluria group</taxon>
        <taxon>Pseudoduganella</taxon>
    </lineage>
</organism>
<dbReference type="OrthoDB" id="8756632at2"/>
<dbReference type="Proteomes" id="UP000240505">
    <property type="component" value="Chromosome"/>
</dbReference>
<accession>A0A2R4C8C2</accession>
<dbReference type="AlphaFoldDB" id="A0A2R4C8C2"/>
<keyword evidence="2" id="KW-1185">Reference proteome</keyword>
<dbReference type="EMBL" id="CP028324">
    <property type="protein sequence ID" value="AVR95815.1"/>
    <property type="molecule type" value="Genomic_DNA"/>
</dbReference>
<evidence type="ECO:0000313" key="1">
    <source>
        <dbReference type="EMBL" id="AVR95815.1"/>
    </source>
</evidence>
<name>A0A2R4C8C2_9BURK</name>
<proteinExistence type="predicted"/>
<dbReference type="RefSeq" id="WP_107141167.1">
    <property type="nucleotide sequence ID" value="NZ_CP028324.1"/>
</dbReference>
<dbReference type="KEGG" id="masz:C9I28_08805"/>
<reference evidence="1 2" key="1">
    <citation type="submission" date="2018-03" db="EMBL/GenBank/DDBJ databases">
        <title>Massilia armeniaca sp. nov., isolated from desert soil.</title>
        <authorList>
            <person name="Huang H."/>
            <person name="Ren M."/>
        </authorList>
    </citation>
    <scope>NUCLEOTIDE SEQUENCE [LARGE SCALE GENOMIC DNA]</scope>
    <source>
        <strain evidence="1 2">ZMN-3</strain>
    </source>
</reference>